<feature type="region of interest" description="Disordered" evidence="1">
    <location>
        <begin position="221"/>
        <end position="243"/>
    </location>
</feature>
<comment type="caution">
    <text evidence="2">The sequence shown here is derived from an EMBL/GenBank/DDBJ whole genome shotgun (WGS) entry which is preliminary data.</text>
</comment>
<dbReference type="Proteomes" id="UP001159363">
    <property type="component" value="Chromosome 8"/>
</dbReference>
<dbReference type="EMBL" id="JARBHB010000009">
    <property type="protein sequence ID" value="KAJ8874867.1"/>
    <property type="molecule type" value="Genomic_DNA"/>
</dbReference>
<feature type="region of interest" description="Disordered" evidence="1">
    <location>
        <begin position="1"/>
        <end position="43"/>
    </location>
</feature>
<feature type="compositionally biased region" description="Basic and acidic residues" evidence="1">
    <location>
        <begin position="18"/>
        <end position="27"/>
    </location>
</feature>
<reference evidence="2 3" key="1">
    <citation type="submission" date="2023-02" db="EMBL/GenBank/DDBJ databases">
        <title>LHISI_Scaffold_Assembly.</title>
        <authorList>
            <person name="Stuart O.P."/>
            <person name="Cleave R."/>
            <person name="Magrath M.J.L."/>
            <person name="Mikheyev A.S."/>
        </authorList>
    </citation>
    <scope>NUCLEOTIDE SEQUENCE [LARGE SCALE GENOMIC DNA]</scope>
    <source>
        <strain evidence="2">Daus_M_001</strain>
        <tissue evidence="2">Leg muscle</tissue>
    </source>
</reference>
<evidence type="ECO:0000256" key="1">
    <source>
        <dbReference type="SAM" id="MobiDB-lite"/>
    </source>
</evidence>
<evidence type="ECO:0000313" key="2">
    <source>
        <dbReference type="EMBL" id="KAJ8874867.1"/>
    </source>
</evidence>
<proteinExistence type="predicted"/>
<evidence type="ECO:0000313" key="3">
    <source>
        <dbReference type="Proteomes" id="UP001159363"/>
    </source>
</evidence>
<name>A0ABQ9GS77_9NEOP</name>
<protein>
    <submittedName>
        <fullName evidence="2">Uncharacterized protein</fullName>
    </submittedName>
</protein>
<sequence>MRVKRGENGVAQECNGGGKREIPERTRGSAVSSHLRKSGIIQPGIKPGSPRWEAISLTAQPPCFPYVNRPALGNEIRLPLNNISTTHEAPPSWDDLAADWLTSSVVRCLLVTGLRRPALESVTSEYRRESSADPELNAFIYTLVKVLFGWGGGISWKQNSGRTPEHLEVTMNGLYGLWKCAYSRVILHDEEPPFECPVKALKNEISTADDSEVRRVWSSTRIKKGGKRNGRSPRKPVDQRHHPTRFLNAKIPGATPAGVEPSFVLLAEVEEASSHLLTADILVSEPAWPCVSPGTAQGRPLCAGRGPPQRRTLTVTEVVPTDLQISPYYLASEIWAALNIDVLRSDDDEPWGGWNITGMQERGETGDLRVNPPTSGIAWHDSHMRKSKSEPAGNRTRFAYVGAK</sequence>
<feature type="region of interest" description="Disordered" evidence="1">
    <location>
        <begin position="375"/>
        <end position="395"/>
    </location>
</feature>
<accession>A0ABQ9GS77</accession>
<feature type="compositionally biased region" description="Basic and acidic residues" evidence="1">
    <location>
        <begin position="380"/>
        <end position="389"/>
    </location>
</feature>
<organism evidence="2 3">
    <name type="scientific">Dryococelus australis</name>
    <dbReference type="NCBI Taxonomy" id="614101"/>
    <lineage>
        <taxon>Eukaryota</taxon>
        <taxon>Metazoa</taxon>
        <taxon>Ecdysozoa</taxon>
        <taxon>Arthropoda</taxon>
        <taxon>Hexapoda</taxon>
        <taxon>Insecta</taxon>
        <taxon>Pterygota</taxon>
        <taxon>Neoptera</taxon>
        <taxon>Polyneoptera</taxon>
        <taxon>Phasmatodea</taxon>
        <taxon>Verophasmatodea</taxon>
        <taxon>Anareolatae</taxon>
        <taxon>Phasmatidae</taxon>
        <taxon>Eurycanthinae</taxon>
        <taxon>Dryococelus</taxon>
    </lineage>
</organism>
<keyword evidence="3" id="KW-1185">Reference proteome</keyword>
<gene>
    <name evidence="2" type="ORF">PR048_022757</name>
</gene>
<feature type="compositionally biased region" description="Basic residues" evidence="1">
    <location>
        <begin position="221"/>
        <end position="234"/>
    </location>
</feature>